<reference evidence="3 5" key="2">
    <citation type="submission" date="2015-05" db="EMBL/GenBank/DDBJ databases">
        <title>Photobacterium galathea sp. nov.</title>
        <authorList>
            <person name="Machado H."/>
            <person name="Gram L."/>
        </authorList>
    </citation>
    <scope>NUCLEOTIDE SEQUENCE [LARGE SCALE GENOMIC DNA]</scope>
    <source>
        <strain evidence="3 5">DSM 25995</strain>
    </source>
</reference>
<reference evidence="2 4" key="1">
    <citation type="journal article" date="2014" name="Genome Announc.">
        <title>Draft Genome Sequences of Two Vibrionaceae Species, Vibrio ponticus C121 and Photobacterium aphoticum C119, Isolated as Coral Reef Microbiota.</title>
        <authorList>
            <person name="Al-saari N."/>
            <person name="Meirelles P.M."/>
            <person name="Mino S."/>
            <person name="Suda W."/>
            <person name="Oshima K."/>
            <person name="Hattori M."/>
            <person name="Ohkuma M."/>
            <person name="Thompson F.L."/>
            <person name="Gomez-Gil B."/>
            <person name="Sawabe T."/>
            <person name="Sawabe T."/>
        </authorList>
    </citation>
    <scope>NUCLEOTIDE SEQUENCE [LARGE SCALE GENOMIC DNA]</scope>
    <source>
        <strain evidence="2 4">JCM 19237</strain>
    </source>
</reference>
<evidence type="ECO:0000313" key="5">
    <source>
        <dbReference type="Proteomes" id="UP000036426"/>
    </source>
</evidence>
<protein>
    <submittedName>
        <fullName evidence="2">Uncharacterized protein</fullName>
    </submittedName>
</protein>
<feature type="signal peptide" evidence="1">
    <location>
        <begin position="1"/>
        <end position="19"/>
    </location>
</feature>
<dbReference type="Proteomes" id="UP000036426">
    <property type="component" value="Unassembled WGS sequence"/>
</dbReference>
<sequence>MKRSLFIVAMIMSSAAVVAAPNYENCGQDSNSEICQAYFAGLNQTKPALETASMKKDDAFRSRALEQRMGERTRKMELIDQKSVSPTK</sequence>
<proteinExistence type="predicted"/>
<accession>A0A090REN0</accession>
<dbReference type="AlphaFoldDB" id="A0A090REN0"/>
<feature type="chain" id="PRO_5007382729" evidence="1">
    <location>
        <begin position="20"/>
        <end position="88"/>
    </location>
</feature>
<dbReference type="OrthoDB" id="5828077at2"/>
<dbReference type="EMBL" id="LDOV01000020">
    <property type="protein sequence ID" value="KLV00765.1"/>
    <property type="molecule type" value="Genomic_DNA"/>
</dbReference>
<dbReference type="PATRIC" id="fig|754436.4.peg.2350"/>
<dbReference type="RefSeq" id="WP_047874468.1">
    <property type="nucleotide sequence ID" value="NZ_BMYC01000010.1"/>
</dbReference>
<evidence type="ECO:0000313" key="2">
    <source>
        <dbReference type="EMBL" id="GAL05992.1"/>
    </source>
</evidence>
<organism evidence="2 4">
    <name type="scientific">Photobacterium aphoticum</name>
    <dbReference type="NCBI Taxonomy" id="754436"/>
    <lineage>
        <taxon>Bacteria</taxon>
        <taxon>Pseudomonadati</taxon>
        <taxon>Pseudomonadota</taxon>
        <taxon>Gammaproteobacteria</taxon>
        <taxon>Vibrionales</taxon>
        <taxon>Vibrionaceae</taxon>
        <taxon>Photobacterium</taxon>
    </lineage>
</organism>
<keyword evidence="5" id="KW-1185">Reference proteome</keyword>
<dbReference type="STRING" id="754436.JCM19237_1632"/>
<evidence type="ECO:0000313" key="3">
    <source>
        <dbReference type="EMBL" id="KLV00765.1"/>
    </source>
</evidence>
<name>A0A090REN0_9GAMM</name>
<dbReference type="eggNOG" id="ENOG5031NYF">
    <property type="taxonomic scope" value="Bacteria"/>
</dbReference>
<dbReference type="Proteomes" id="UP000029227">
    <property type="component" value="Unassembled WGS sequence"/>
</dbReference>
<keyword evidence="1" id="KW-0732">Signal</keyword>
<evidence type="ECO:0000313" key="4">
    <source>
        <dbReference type="Proteomes" id="UP000029227"/>
    </source>
</evidence>
<gene>
    <name evidence="3" type="ORF">ABT58_11075</name>
    <name evidence="2" type="ORF">JCM19237_1632</name>
</gene>
<dbReference type="EMBL" id="BBMN01000009">
    <property type="protein sequence ID" value="GAL05992.1"/>
    <property type="molecule type" value="Genomic_DNA"/>
</dbReference>
<evidence type="ECO:0000256" key="1">
    <source>
        <dbReference type="SAM" id="SignalP"/>
    </source>
</evidence>
<comment type="caution">
    <text evidence="2">The sequence shown here is derived from an EMBL/GenBank/DDBJ whole genome shotgun (WGS) entry which is preliminary data.</text>
</comment>